<dbReference type="Proteomes" id="UP000838756">
    <property type="component" value="Unassembled WGS sequence"/>
</dbReference>
<dbReference type="EMBL" id="CAKXAJ010025216">
    <property type="protein sequence ID" value="CAH2236662.1"/>
    <property type="molecule type" value="Genomic_DNA"/>
</dbReference>
<evidence type="ECO:0000313" key="2">
    <source>
        <dbReference type="Proteomes" id="UP000838756"/>
    </source>
</evidence>
<comment type="caution">
    <text evidence="1">The sequence shown here is derived from an EMBL/GenBank/DDBJ whole genome shotgun (WGS) entry which is preliminary data.</text>
</comment>
<evidence type="ECO:0000313" key="1">
    <source>
        <dbReference type="EMBL" id="CAH2236662.1"/>
    </source>
</evidence>
<accession>A0A8S4RKV1</accession>
<gene>
    <name evidence="1" type="primary">jg16489</name>
    <name evidence="1" type="ORF">PAEG_LOCUS14015</name>
</gene>
<keyword evidence="2" id="KW-1185">Reference proteome</keyword>
<proteinExistence type="predicted"/>
<name>A0A8S4RKV1_9NEOP</name>
<protein>
    <submittedName>
        <fullName evidence="1">Jg16489 protein</fullName>
    </submittedName>
</protein>
<reference evidence="1" key="1">
    <citation type="submission" date="2022-03" db="EMBL/GenBank/DDBJ databases">
        <authorList>
            <person name="Lindestad O."/>
        </authorList>
    </citation>
    <scope>NUCLEOTIDE SEQUENCE</scope>
</reference>
<sequence length="97" mass="10789">MRHRSFVGSSKFHDFVPLGSSGYLRRAYCRLSTSLGADQRCAYQCGAAIPAHWGQNVHPFSELCARPLPLQLRYSSIYVGNSGSFTNLHISDNVEIL</sequence>
<organism evidence="1 2">
    <name type="scientific">Pararge aegeria aegeria</name>
    <dbReference type="NCBI Taxonomy" id="348720"/>
    <lineage>
        <taxon>Eukaryota</taxon>
        <taxon>Metazoa</taxon>
        <taxon>Ecdysozoa</taxon>
        <taxon>Arthropoda</taxon>
        <taxon>Hexapoda</taxon>
        <taxon>Insecta</taxon>
        <taxon>Pterygota</taxon>
        <taxon>Neoptera</taxon>
        <taxon>Endopterygota</taxon>
        <taxon>Lepidoptera</taxon>
        <taxon>Glossata</taxon>
        <taxon>Ditrysia</taxon>
        <taxon>Papilionoidea</taxon>
        <taxon>Nymphalidae</taxon>
        <taxon>Satyrinae</taxon>
        <taxon>Satyrini</taxon>
        <taxon>Parargina</taxon>
        <taxon>Pararge</taxon>
    </lineage>
</organism>
<dbReference type="AlphaFoldDB" id="A0A8S4RKV1"/>